<reference evidence="1 2" key="1">
    <citation type="submission" date="2019-10" db="EMBL/GenBank/DDBJ databases">
        <title>Nonomuraea sp. nov., isolated from Phyllanthus amarus.</title>
        <authorList>
            <person name="Klykleung N."/>
            <person name="Tanasupawat S."/>
        </authorList>
    </citation>
    <scope>NUCLEOTIDE SEQUENCE [LARGE SCALE GENOMIC DNA]</scope>
    <source>
        <strain evidence="1 2">CR1-09</strain>
    </source>
</reference>
<sequence length="85" mass="9238">MRECLGELDELERSIKQGIDSMCGKLYRAIDWQLKGGRGGVRPRTGRGRPACRGTPGIGADEACLGKSVCPARYDYSGSFAKVEE</sequence>
<name>A0A5N6C6P1_9ACTN</name>
<comment type="caution">
    <text evidence="1">The sequence shown here is derived from an EMBL/GenBank/DDBJ whole genome shotgun (WGS) entry which is preliminary data.</text>
</comment>
<keyword evidence="2" id="KW-1185">Reference proteome</keyword>
<dbReference type="EMBL" id="VDMA02000001">
    <property type="protein sequence ID" value="KAB8188070.1"/>
    <property type="molecule type" value="Genomic_DNA"/>
</dbReference>
<evidence type="ECO:0000313" key="1">
    <source>
        <dbReference type="EMBL" id="KAB8188070.1"/>
    </source>
</evidence>
<dbReference type="RefSeq" id="WP_139572591.1">
    <property type="nucleotide sequence ID" value="NZ_VDMA02000001.1"/>
</dbReference>
<proteinExistence type="predicted"/>
<gene>
    <name evidence="1" type="ORF">FH610_002835</name>
</gene>
<dbReference type="Proteomes" id="UP000313066">
    <property type="component" value="Unassembled WGS sequence"/>
</dbReference>
<dbReference type="AlphaFoldDB" id="A0A5N6C6P1"/>
<protein>
    <submittedName>
        <fullName evidence="1">Uncharacterized protein</fullName>
    </submittedName>
</protein>
<organism evidence="1 2">
    <name type="scientific">Microbispora catharanthi</name>
    <dbReference type="NCBI Taxonomy" id="1712871"/>
    <lineage>
        <taxon>Bacteria</taxon>
        <taxon>Bacillati</taxon>
        <taxon>Actinomycetota</taxon>
        <taxon>Actinomycetes</taxon>
        <taxon>Streptosporangiales</taxon>
        <taxon>Streptosporangiaceae</taxon>
        <taxon>Microbispora</taxon>
    </lineage>
</organism>
<accession>A0A5N6C6P1</accession>
<evidence type="ECO:0000313" key="2">
    <source>
        <dbReference type="Proteomes" id="UP000313066"/>
    </source>
</evidence>